<dbReference type="PRINTS" id="PR00480">
    <property type="entry name" value="ASTACIN"/>
</dbReference>
<feature type="binding site" evidence="6">
    <location>
        <position position="166"/>
    </location>
    <ligand>
        <name>Zn(2+)</name>
        <dbReference type="ChEBI" id="CHEBI:29105"/>
        <note>catalytic</note>
    </ligand>
</feature>
<keyword evidence="6 7" id="KW-0482">Metalloprotease</keyword>
<dbReference type="SUPFAM" id="SSF55486">
    <property type="entry name" value="Metalloproteases ('zincins'), catalytic domain"/>
    <property type="match status" value="1"/>
</dbReference>
<evidence type="ECO:0000256" key="3">
    <source>
        <dbReference type="ARBA" id="ARBA00023157"/>
    </source>
</evidence>
<keyword evidence="3" id="KW-1015">Disulfide bond</keyword>
<dbReference type="EMBL" id="DS268547">
    <property type="protein sequence ID" value="EFO88537.1"/>
    <property type="molecule type" value="Genomic_DNA"/>
</dbReference>
<dbReference type="PANTHER" id="PTHR10127:SF831">
    <property type="entry name" value="ZINC METALLOPROTEINASE NAS-37"/>
    <property type="match status" value="1"/>
</dbReference>
<keyword evidence="2 5" id="KW-0964">Secreted</keyword>
<dbReference type="InterPro" id="IPR006026">
    <property type="entry name" value="Peptidase_Metallo"/>
</dbReference>
<feature type="active site" evidence="6">
    <location>
        <position position="157"/>
    </location>
</feature>
<evidence type="ECO:0000256" key="2">
    <source>
        <dbReference type="ARBA" id="ARBA00022525"/>
    </source>
</evidence>
<dbReference type="SMART" id="SM00235">
    <property type="entry name" value="ZnMc"/>
    <property type="match status" value="1"/>
</dbReference>
<dbReference type="GO" id="GO:0005576">
    <property type="term" value="C:extracellular region"/>
    <property type="evidence" value="ECO:0007669"/>
    <property type="project" value="UniProtKB-SubCell"/>
</dbReference>
<feature type="binding site" evidence="6">
    <location>
        <position position="156"/>
    </location>
    <ligand>
        <name>Zn(2+)</name>
        <dbReference type="ChEBI" id="CHEBI:29105"/>
        <note>catalytic</note>
    </ligand>
</feature>
<sequence>MFLYLFLAFSLFSLCQNAQIEEGTEWNLDKDSGLFQGDIVLSKEEHDIIYGPSESTKKIRSRRQIRVDPNRQWPGALVPFEYHSSLTPSTKFSIDQAMKYISARTCIKFKEDITAKDRVLFIFRGYCYSTIGKTQAGGVQEVGIGDGCSLTGNSIHEQLHALGITHTQSRYDRDDYLIIKPELFNVSIKDSIPSLSSLLFDFQSNDEVNFMKYTDTQTYNNIPYEYGSAMHYTAQTVSEPKQTVYRETLGIRLVTFYDMRAIQENYKCSCPVELDCKNGGVTNPANCSECFCPAGFGGKLCDDVPRGFSKKFVARSNWSDFEITFGFPWLDESELKRLTLFIEAPKNKTIQVQVTNIEGYTCSSGCLWNGYEVKHMGDPRIMNPLFCCTTQPLWNTTYTSKINPSPVILYNRSGQQKFAMRYRYIDGNVADLPKRNNTYDSFEYPI</sequence>
<dbReference type="GO" id="GO:0008270">
    <property type="term" value="F:zinc ion binding"/>
    <property type="evidence" value="ECO:0007669"/>
    <property type="project" value="UniProtKB-UniRule"/>
</dbReference>
<organism evidence="10">
    <name type="scientific">Caenorhabditis remanei</name>
    <name type="common">Caenorhabditis vulgaris</name>
    <dbReference type="NCBI Taxonomy" id="31234"/>
    <lineage>
        <taxon>Eukaryota</taxon>
        <taxon>Metazoa</taxon>
        <taxon>Ecdysozoa</taxon>
        <taxon>Nematoda</taxon>
        <taxon>Chromadorea</taxon>
        <taxon>Rhabditida</taxon>
        <taxon>Rhabditina</taxon>
        <taxon>Rhabditomorpha</taxon>
        <taxon>Rhabditoidea</taxon>
        <taxon>Rhabditidae</taxon>
        <taxon>Peloderinae</taxon>
        <taxon>Caenorhabditis</taxon>
    </lineage>
</organism>
<keyword evidence="6 7" id="KW-0479">Metal-binding</keyword>
<evidence type="ECO:0000259" key="8">
    <source>
        <dbReference type="PROSITE" id="PS51864"/>
    </source>
</evidence>
<dbReference type="HOGENOM" id="CLU_017286_1_1_1"/>
<evidence type="ECO:0000256" key="5">
    <source>
        <dbReference type="PIRNR" id="PIRNR036365"/>
    </source>
</evidence>
<dbReference type="STRING" id="31234.E3N7F5"/>
<proteinExistence type="predicted"/>
<dbReference type="InterPro" id="IPR024079">
    <property type="entry name" value="MetalloPept_cat_dom_sf"/>
</dbReference>
<dbReference type="InParanoid" id="E3N7F5"/>
<dbReference type="PANTHER" id="PTHR10127">
    <property type="entry name" value="DISCOIDIN, CUB, EGF, LAMININ , AND ZINC METALLOPROTEASE DOMAIN CONTAINING"/>
    <property type="match status" value="1"/>
</dbReference>
<dbReference type="GO" id="GO:0006508">
    <property type="term" value="P:proteolysis"/>
    <property type="evidence" value="ECO:0007669"/>
    <property type="project" value="UniProtKB-KW"/>
</dbReference>
<dbReference type="InterPro" id="IPR017050">
    <property type="entry name" value="Metallopeptidase_nem"/>
</dbReference>
<dbReference type="OrthoDB" id="5785852at2759"/>
<keyword evidence="10" id="KW-1185">Reference proteome</keyword>
<keyword evidence="6 7" id="KW-0378">Hydrolase</keyword>
<feature type="signal peptide" evidence="5 7">
    <location>
        <begin position="1"/>
        <end position="17"/>
    </location>
</feature>
<dbReference type="OMA" id="MGDPRIM"/>
<keyword evidence="5 7" id="KW-0732">Signal</keyword>
<evidence type="ECO:0000313" key="9">
    <source>
        <dbReference type="EMBL" id="EFO88537.1"/>
    </source>
</evidence>
<evidence type="ECO:0000256" key="4">
    <source>
        <dbReference type="ARBA" id="ARBA00023180"/>
    </source>
</evidence>
<feature type="binding site" evidence="6">
    <location>
        <position position="160"/>
    </location>
    <ligand>
        <name>Zn(2+)</name>
        <dbReference type="ChEBI" id="CHEBI:29105"/>
        <note>catalytic</note>
    </ligand>
</feature>
<keyword evidence="4" id="KW-0325">Glycoprotein</keyword>
<dbReference type="Pfam" id="PF01400">
    <property type="entry name" value="Astacin"/>
    <property type="match status" value="1"/>
</dbReference>
<reference evidence="9" key="1">
    <citation type="submission" date="2007-07" db="EMBL/GenBank/DDBJ databases">
        <title>PCAP assembly of the Caenorhabditis remanei genome.</title>
        <authorList>
            <consortium name="The Caenorhabditis remanei Sequencing Consortium"/>
            <person name="Wilson R.K."/>
        </authorList>
    </citation>
    <scope>NUCLEOTIDE SEQUENCE [LARGE SCALE GENOMIC DNA]</scope>
    <source>
        <strain evidence="9">PB4641</strain>
    </source>
</reference>
<dbReference type="GO" id="GO:0004222">
    <property type="term" value="F:metalloendopeptidase activity"/>
    <property type="evidence" value="ECO:0007669"/>
    <property type="project" value="UniProtKB-UniRule"/>
</dbReference>
<dbReference type="Proteomes" id="UP000008281">
    <property type="component" value="Unassembled WGS sequence"/>
</dbReference>
<name>E3N7F5_CAERE</name>
<accession>E3N7F5</accession>
<dbReference type="GO" id="GO:0018996">
    <property type="term" value="P:molting cycle, collagen and cuticulin-based cuticle"/>
    <property type="evidence" value="ECO:0007669"/>
    <property type="project" value="InterPro"/>
</dbReference>
<keyword evidence="6 7" id="KW-0862">Zinc</keyword>
<keyword evidence="6 7" id="KW-0645">Protease</keyword>
<gene>
    <name evidence="9" type="ORF">CRE_13041</name>
</gene>
<dbReference type="InterPro" id="IPR001506">
    <property type="entry name" value="Peptidase_M12A"/>
</dbReference>
<comment type="caution">
    <text evidence="6">Lacks conserved residue(s) required for the propagation of feature annotation.</text>
</comment>
<evidence type="ECO:0000256" key="1">
    <source>
        <dbReference type="ARBA" id="ARBA00004613"/>
    </source>
</evidence>
<comment type="cofactor">
    <cofactor evidence="6 7">
        <name>Zn(2+)</name>
        <dbReference type="ChEBI" id="CHEBI:29105"/>
    </cofactor>
    <text evidence="6 7">Binds 1 zinc ion per subunit.</text>
</comment>
<dbReference type="PIRSF" id="PIRSF036365">
    <property type="entry name" value="Astacin_nematoda"/>
    <property type="match status" value="1"/>
</dbReference>
<evidence type="ECO:0000313" key="10">
    <source>
        <dbReference type="Proteomes" id="UP000008281"/>
    </source>
</evidence>
<comment type="subcellular location">
    <subcellularLocation>
        <location evidence="1 5">Secreted</location>
    </subcellularLocation>
</comment>
<feature type="chain" id="PRO_5005127880" description="Zinc metalloproteinase" evidence="5 7">
    <location>
        <begin position="18"/>
        <end position="446"/>
    </location>
</feature>
<dbReference type="AlphaFoldDB" id="E3N7F5"/>
<protein>
    <recommendedName>
        <fullName evidence="5">Zinc metalloproteinase</fullName>
    </recommendedName>
</protein>
<dbReference type="Gene3D" id="3.40.390.10">
    <property type="entry name" value="Collagenase (Catalytic Domain)"/>
    <property type="match status" value="1"/>
</dbReference>
<evidence type="ECO:0000256" key="6">
    <source>
        <dbReference type="PROSITE-ProRule" id="PRU01211"/>
    </source>
</evidence>
<dbReference type="eggNOG" id="KOG3714">
    <property type="taxonomic scope" value="Eukaryota"/>
</dbReference>
<evidence type="ECO:0000256" key="7">
    <source>
        <dbReference type="RuleBase" id="RU361183"/>
    </source>
</evidence>
<feature type="domain" description="Peptidase M12A" evidence="8">
    <location>
        <begin position="63"/>
        <end position="269"/>
    </location>
</feature>
<dbReference type="PROSITE" id="PS51864">
    <property type="entry name" value="ASTACIN"/>
    <property type="match status" value="1"/>
</dbReference>